<comment type="subcellular location">
    <subcellularLocation>
        <location evidence="8">Cell membrane</location>
        <topology evidence="8">Multi-pass membrane protein</topology>
    </subcellularLocation>
    <subcellularLocation>
        <location evidence="1">Endomembrane system</location>
        <topology evidence="1">Multi-pass membrane protein</topology>
    </subcellularLocation>
</comment>
<dbReference type="OrthoDB" id="9776706at2"/>
<feature type="transmembrane region" description="Helical" evidence="8">
    <location>
        <begin position="54"/>
        <end position="73"/>
    </location>
</feature>
<dbReference type="InterPro" id="IPR011541">
    <property type="entry name" value="Ni/Co_transpt_high_affinity"/>
</dbReference>
<evidence type="ECO:0000256" key="2">
    <source>
        <dbReference type="ARBA" id="ARBA00010892"/>
    </source>
</evidence>
<feature type="transmembrane region" description="Helical" evidence="8">
    <location>
        <begin position="219"/>
        <end position="241"/>
    </location>
</feature>
<gene>
    <name evidence="10" type="ORF">SAMN05444583_105179</name>
</gene>
<sequence length="395" mass="42507">MTVTSRFSRTGLAGAWRDLDRGERRSLVGMAVTVLALNIVGWGVLFAFVVPGHYTVHGSAFGVGLGVTAYTLGMRHAFDADHIAAIDNTTRKLVAENKKPMSVGFWFSLGHSTIVFVLVALLAFGVQELAASLSDDNSDLERWTGLFGTLVSGTFLLLIGLLNLMSLIAIHRVFREMRRGAYDEARLERELDNRGALNRVLKPVVAAVRAPWHMYPVGLLFGMGFDTVTEVGLLVIAGGAAATGLPWYSILVLPILFCAGMSLFDSIDGSFMNFAYGWALARPLRKIYYNLVVTGLSVVVAMLIGAQEIISILTVKFDITDGLLGWIGGLDLGAMGFIIVGLFVGTWLTAVLVWQYGGVQARWESGLAAAVPPERTAAVPPERTAAVSEKAASPE</sequence>
<dbReference type="AlphaFoldDB" id="A0A1H7LX99"/>
<comment type="similarity">
    <text evidence="2 8">Belongs to the NiCoT transporter (TC 2.A.52) family.</text>
</comment>
<feature type="transmembrane region" description="Helical" evidence="8">
    <location>
        <begin position="247"/>
        <end position="267"/>
    </location>
</feature>
<keyword evidence="4" id="KW-0533">Nickel</keyword>
<evidence type="ECO:0000256" key="4">
    <source>
        <dbReference type="ARBA" id="ARBA00022596"/>
    </source>
</evidence>
<keyword evidence="11" id="KW-1185">Reference proteome</keyword>
<dbReference type="Proteomes" id="UP000198677">
    <property type="component" value="Unassembled WGS sequence"/>
</dbReference>
<dbReference type="PANTHER" id="PTHR31611">
    <property type="entry name" value="HIGH-AFFINITY NICKEL TRANSPORT PROTEIN NIC1"/>
    <property type="match status" value="1"/>
</dbReference>
<feature type="transmembrane region" description="Helical" evidence="8">
    <location>
        <begin position="146"/>
        <end position="170"/>
    </location>
</feature>
<organism evidence="10 11">
    <name type="scientific">Rhodococcus maanshanensis</name>
    <dbReference type="NCBI Taxonomy" id="183556"/>
    <lineage>
        <taxon>Bacteria</taxon>
        <taxon>Bacillati</taxon>
        <taxon>Actinomycetota</taxon>
        <taxon>Actinomycetes</taxon>
        <taxon>Mycobacteriales</taxon>
        <taxon>Nocardiaceae</taxon>
        <taxon>Rhodococcus</taxon>
    </lineage>
</organism>
<evidence type="ECO:0000313" key="11">
    <source>
        <dbReference type="Proteomes" id="UP000198677"/>
    </source>
</evidence>
<evidence type="ECO:0000256" key="8">
    <source>
        <dbReference type="RuleBase" id="RU362101"/>
    </source>
</evidence>
<feature type="region of interest" description="Disordered" evidence="9">
    <location>
        <begin position="374"/>
        <end position="395"/>
    </location>
</feature>
<evidence type="ECO:0000256" key="7">
    <source>
        <dbReference type="ARBA" id="ARBA00023136"/>
    </source>
</evidence>
<accession>A0A1H7LX99</accession>
<dbReference type="NCBIfam" id="TIGR00802">
    <property type="entry name" value="nico"/>
    <property type="match status" value="1"/>
</dbReference>
<feature type="transmembrane region" description="Helical" evidence="8">
    <location>
        <begin position="103"/>
        <end position="126"/>
    </location>
</feature>
<dbReference type="GO" id="GO:0015099">
    <property type="term" value="F:nickel cation transmembrane transporter activity"/>
    <property type="evidence" value="ECO:0007669"/>
    <property type="project" value="UniProtKB-UniRule"/>
</dbReference>
<evidence type="ECO:0000256" key="9">
    <source>
        <dbReference type="SAM" id="MobiDB-lite"/>
    </source>
</evidence>
<dbReference type="GO" id="GO:0012505">
    <property type="term" value="C:endomembrane system"/>
    <property type="evidence" value="ECO:0007669"/>
    <property type="project" value="UniProtKB-SubCell"/>
</dbReference>
<keyword evidence="6 8" id="KW-1133">Transmembrane helix</keyword>
<keyword evidence="3 8" id="KW-0813">Transport</keyword>
<keyword evidence="5 8" id="KW-0812">Transmembrane</keyword>
<evidence type="ECO:0000256" key="1">
    <source>
        <dbReference type="ARBA" id="ARBA00004127"/>
    </source>
</evidence>
<proteinExistence type="inferred from homology"/>
<evidence type="ECO:0000313" key="10">
    <source>
        <dbReference type="EMBL" id="SEL03564.1"/>
    </source>
</evidence>
<evidence type="ECO:0000256" key="3">
    <source>
        <dbReference type="ARBA" id="ARBA00022448"/>
    </source>
</evidence>
<evidence type="ECO:0000256" key="5">
    <source>
        <dbReference type="ARBA" id="ARBA00022692"/>
    </source>
</evidence>
<dbReference type="PANTHER" id="PTHR31611:SF0">
    <property type="entry name" value="HIGH-AFFINITY NICKEL TRANSPORT PROTEIN NIC1"/>
    <property type="match status" value="1"/>
</dbReference>
<feature type="transmembrane region" description="Helical" evidence="8">
    <location>
        <begin position="287"/>
        <end position="312"/>
    </location>
</feature>
<protein>
    <recommendedName>
        <fullName evidence="8">Nickel/cobalt efflux system</fullName>
    </recommendedName>
</protein>
<dbReference type="RefSeq" id="WP_092667774.1">
    <property type="nucleotide sequence ID" value="NZ_FOAW01000005.1"/>
</dbReference>
<dbReference type="EMBL" id="FOAW01000005">
    <property type="protein sequence ID" value="SEL03564.1"/>
    <property type="molecule type" value="Genomic_DNA"/>
</dbReference>
<dbReference type="Pfam" id="PF03824">
    <property type="entry name" value="NicO"/>
    <property type="match status" value="1"/>
</dbReference>
<evidence type="ECO:0000256" key="6">
    <source>
        <dbReference type="ARBA" id="ARBA00022989"/>
    </source>
</evidence>
<reference evidence="11" key="1">
    <citation type="submission" date="2016-10" db="EMBL/GenBank/DDBJ databases">
        <authorList>
            <person name="Varghese N."/>
            <person name="Submissions S."/>
        </authorList>
    </citation>
    <scope>NUCLEOTIDE SEQUENCE [LARGE SCALE GENOMIC DNA]</scope>
    <source>
        <strain evidence="11">DSM 44675</strain>
    </source>
</reference>
<dbReference type="InterPro" id="IPR004688">
    <property type="entry name" value="Ni/Co_transpt"/>
</dbReference>
<dbReference type="GO" id="GO:0005886">
    <property type="term" value="C:plasma membrane"/>
    <property type="evidence" value="ECO:0007669"/>
    <property type="project" value="UniProtKB-SubCell"/>
</dbReference>
<keyword evidence="7 8" id="KW-0472">Membrane</keyword>
<name>A0A1H7LX99_9NOCA</name>
<feature type="transmembrane region" description="Helical" evidence="8">
    <location>
        <begin position="332"/>
        <end position="354"/>
    </location>
</feature>
<feature type="transmembrane region" description="Helical" evidence="8">
    <location>
        <begin position="27"/>
        <end position="48"/>
    </location>
</feature>